<keyword evidence="4 11" id="KW-0813">Transport</keyword>
<dbReference type="Gene3D" id="6.10.280.70">
    <property type="match status" value="1"/>
</dbReference>
<keyword evidence="9 11" id="KW-0496">Mitochondrion</keyword>
<comment type="function">
    <text evidence="11">Mitochondrial membrane ATP synthase (F(1)F(0) ATP synthase or Complex V) produces ATP from ADP in the presence of a proton gradient across the membrane which is generated by electron transport complexes of the respiratory chain. F-type ATPases consist of two structural domains, F(1) - containing the extramembraneous catalytic core, and F(0) - containing the membrane proton channel, linked together by a central stalk and a peripheral stalk. During catalysis, ATP synthesis in the catalytic domain of F(1) is coupled via a rotary mechanism of the central stalk subunits to proton translocation.</text>
</comment>
<evidence type="ECO:0000256" key="6">
    <source>
        <dbReference type="ARBA" id="ARBA00022781"/>
    </source>
</evidence>
<keyword evidence="8 11" id="KW-0406">Ion transport</keyword>
<evidence type="ECO:0000256" key="12">
    <source>
        <dbReference type="SAM" id="Coils"/>
    </source>
</evidence>
<evidence type="ECO:0000256" key="7">
    <source>
        <dbReference type="ARBA" id="ARBA00022792"/>
    </source>
</evidence>
<evidence type="ECO:0000256" key="5">
    <source>
        <dbReference type="ARBA" id="ARBA00022547"/>
    </source>
</evidence>
<comment type="subcellular location">
    <subcellularLocation>
        <location evidence="1 11">Mitochondrion inner membrane</location>
    </subcellularLocation>
</comment>
<evidence type="ECO:0000256" key="11">
    <source>
        <dbReference type="PIRNR" id="PIRNR005514"/>
    </source>
</evidence>
<evidence type="ECO:0000256" key="8">
    <source>
        <dbReference type="ARBA" id="ARBA00023065"/>
    </source>
</evidence>
<evidence type="ECO:0000256" key="4">
    <source>
        <dbReference type="ARBA" id="ARBA00022448"/>
    </source>
</evidence>
<evidence type="ECO:0000256" key="3">
    <source>
        <dbReference type="ARBA" id="ARBA00021688"/>
    </source>
</evidence>
<keyword evidence="7 11" id="KW-0999">Mitochondrion inner membrane</keyword>
<evidence type="ECO:0000313" key="13">
    <source>
        <dbReference type="EMBL" id="ORX79276.1"/>
    </source>
</evidence>
<dbReference type="AlphaFoldDB" id="A0A1Y1X1I7"/>
<feature type="coiled-coil region" evidence="12">
    <location>
        <begin position="99"/>
        <end position="126"/>
    </location>
</feature>
<name>A0A1Y1X1I7_9FUNG</name>
<gene>
    <name evidence="13" type="ORF">K493DRAFT_362662</name>
</gene>
<dbReference type="OrthoDB" id="35799at2759"/>
<dbReference type="GO" id="GO:0005743">
    <property type="term" value="C:mitochondrial inner membrane"/>
    <property type="evidence" value="ECO:0007669"/>
    <property type="project" value="UniProtKB-SubCell"/>
</dbReference>
<comment type="similarity">
    <text evidence="2 11">Belongs to the ATPase d subunit family.</text>
</comment>
<dbReference type="GO" id="GO:0015986">
    <property type="term" value="P:proton motive force-driven ATP synthesis"/>
    <property type="evidence" value="ECO:0007669"/>
    <property type="project" value="UniProtKB-UniRule"/>
</dbReference>
<keyword evidence="6 11" id="KW-0375">Hydrogen ion transport</keyword>
<sequence length="172" mass="19227">MSARAAVTHIDWSKLSSLGLKKDTQAALTSFRKRYDELKRNVDALKEQKTDIDFAHYRSVLKNKKVVEQAEKAFTSFSPVKYNLASQLKVIDAFEIKAVEKAKSTAAQLDAEVADLKQTLTNIETARPIEDLTVDDVIQAKPDIPAVVEDMIKKGNWTVPGYNEKFGNLSVL</sequence>
<comment type="caution">
    <text evidence="13">The sequence shown here is derived from an EMBL/GenBank/DDBJ whole genome shotgun (WGS) entry which is preliminary data.</text>
</comment>
<dbReference type="EMBL" id="MCFE01000788">
    <property type="protein sequence ID" value="ORX79276.1"/>
    <property type="molecule type" value="Genomic_DNA"/>
</dbReference>
<proteinExistence type="inferred from homology"/>
<dbReference type="Proteomes" id="UP000193498">
    <property type="component" value="Unassembled WGS sequence"/>
</dbReference>
<dbReference type="FunCoup" id="A0A1Y1X1I7">
    <property type="interactions" value="438"/>
</dbReference>
<dbReference type="GO" id="GO:0045259">
    <property type="term" value="C:proton-transporting ATP synthase complex"/>
    <property type="evidence" value="ECO:0007669"/>
    <property type="project" value="UniProtKB-KW"/>
</dbReference>
<dbReference type="STRING" id="1314790.A0A1Y1X1I7"/>
<keyword evidence="14" id="KW-1185">Reference proteome</keyword>
<evidence type="ECO:0000256" key="10">
    <source>
        <dbReference type="ARBA" id="ARBA00023136"/>
    </source>
</evidence>
<keyword evidence="10 11" id="KW-0472">Membrane</keyword>
<dbReference type="SUPFAM" id="SSF161065">
    <property type="entry name" value="ATP synthase D chain-like"/>
    <property type="match status" value="1"/>
</dbReference>
<evidence type="ECO:0000256" key="2">
    <source>
        <dbReference type="ARBA" id="ARBA00006842"/>
    </source>
</evidence>
<organism evidence="13 14">
    <name type="scientific">Basidiobolus meristosporus CBS 931.73</name>
    <dbReference type="NCBI Taxonomy" id="1314790"/>
    <lineage>
        <taxon>Eukaryota</taxon>
        <taxon>Fungi</taxon>
        <taxon>Fungi incertae sedis</taxon>
        <taxon>Zoopagomycota</taxon>
        <taxon>Entomophthoromycotina</taxon>
        <taxon>Basidiobolomycetes</taxon>
        <taxon>Basidiobolales</taxon>
        <taxon>Basidiobolaceae</taxon>
        <taxon>Basidiobolus</taxon>
    </lineage>
</organism>
<evidence type="ECO:0000313" key="14">
    <source>
        <dbReference type="Proteomes" id="UP000193498"/>
    </source>
</evidence>
<reference evidence="13 14" key="1">
    <citation type="submission" date="2016-07" db="EMBL/GenBank/DDBJ databases">
        <title>Pervasive Adenine N6-methylation of Active Genes in Fungi.</title>
        <authorList>
            <consortium name="DOE Joint Genome Institute"/>
            <person name="Mondo S.J."/>
            <person name="Dannebaum R.O."/>
            <person name="Kuo R.C."/>
            <person name="Labutti K."/>
            <person name="Haridas S."/>
            <person name="Kuo A."/>
            <person name="Salamov A."/>
            <person name="Ahrendt S.R."/>
            <person name="Lipzen A."/>
            <person name="Sullivan W."/>
            <person name="Andreopoulos W.B."/>
            <person name="Clum A."/>
            <person name="Lindquist E."/>
            <person name="Daum C."/>
            <person name="Ramamoorthy G.K."/>
            <person name="Gryganskyi A."/>
            <person name="Culley D."/>
            <person name="Magnuson J.K."/>
            <person name="James T.Y."/>
            <person name="O'Malley M.A."/>
            <person name="Stajich J.E."/>
            <person name="Spatafora J.W."/>
            <person name="Visel A."/>
            <person name="Grigoriev I.V."/>
        </authorList>
    </citation>
    <scope>NUCLEOTIDE SEQUENCE [LARGE SCALE GENOMIC DNA]</scope>
    <source>
        <strain evidence="13 14">CBS 931.73</strain>
    </source>
</reference>
<dbReference type="InterPro" id="IPR036228">
    <property type="entry name" value="ATP_synth_F0_dsu_sf_mt"/>
</dbReference>
<feature type="coiled-coil region" evidence="12">
    <location>
        <begin position="21"/>
        <end position="48"/>
    </location>
</feature>
<keyword evidence="5" id="KW-0138">CF(0)</keyword>
<protein>
    <recommendedName>
        <fullName evidence="3 11">ATP synthase subunit d, mitochondrial</fullName>
    </recommendedName>
</protein>
<dbReference type="Pfam" id="PF05873">
    <property type="entry name" value="Mt_ATP-synt_D"/>
    <property type="match status" value="1"/>
</dbReference>
<accession>A0A1Y1X1I7</accession>
<dbReference type="InterPro" id="IPR008689">
    <property type="entry name" value="ATP_synth_F0_dsu_mt"/>
</dbReference>
<dbReference type="PIRSF" id="PIRSF005514">
    <property type="entry name" value="ATPase_F0_D_mt"/>
    <property type="match status" value="1"/>
</dbReference>
<dbReference type="InParanoid" id="A0A1Y1X1I7"/>
<evidence type="ECO:0000256" key="1">
    <source>
        <dbReference type="ARBA" id="ARBA00004273"/>
    </source>
</evidence>
<keyword evidence="12" id="KW-0175">Coiled coil</keyword>
<dbReference type="GO" id="GO:0015078">
    <property type="term" value="F:proton transmembrane transporter activity"/>
    <property type="evidence" value="ECO:0007669"/>
    <property type="project" value="InterPro"/>
</dbReference>
<evidence type="ECO:0000256" key="9">
    <source>
        <dbReference type="ARBA" id="ARBA00023128"/>
    </source>
</evidence>
<dbReference type="PANTHER" id="PTHR12700">
    <property type="entry name" value="ATP SYNTHASE SUBUNIT D, MITOCHONDRIAL"/>
    <property type="match status" value="1"/>
</dbReference>